<evidence type="ECO:0000313" key="3">
    <source>
        <dbReference type="Proteomes" id="UP001153712"/>
    </source>
</evidence>
<feature type="compositionally biased region" description="Gly residues" evidence="1">
    <location>
        <begin position="56"/>
        <end position="88"/>
    </location>
</feature>
<feature type="compositionally biased region" description="Low complexity" evidence="1">
    <location>
        <begin position="46"/>
        <end position="55"/>
    </location>
</feature>
<accession>A0A9N9TSZ4</accession>
<evidence type="ECO:0000313" key="2">
    <source>
        <dbReference type="EMBL" id="CAG9861876.1"/>
    </source>
</evidence>
<dbReference type="AlphaFoldDB" id="A0A9N9TSZ4"/>
<organism evidence="2 3">
    <name type="scientific">Phyllotreta striolata</name>
    <name type="common">Striped flea beetle</name>
    <name type="synonym">Crioceris striolata</name>
    <dbReference type="NCBI Taxonomy" id="444603"/>
    <lineage>
        <taxon>Eukaryota</taxon>
        <taxon>Metazoa</taxon>
        <taxon>Ecdysozoa</taxon>
        <taxon>Arthropoda</taxon>
        <taxon>Hexapoda</taxon>
        <taxon>Insecta</taxon>
        <taxon>Pterygota</taxon>
        <taxon>Neoptera</taxon>
        <taxon>Endopterygota</taxon>
        <taxon>Coleoptera</taxon>
        <taxon>Polyphaga</taxon>
        <taxon>Cucujiformia</taxon>
        <taxon>Chrysomeloidea</taxon>
        <taxon>Chrysomelidae</taxon>
        <taxon>Galerucinae</taxon>
        <taxon>Alticini</taxon>
        <taxon>Phyllotreta</taxon>
    </lineage>
</organism>
<evidence type="ECO:0000256" key="1">
    <source>
        <dbReference type="SAM" id="MobiDB-lite"/>
    </source>
</evidence>
<evidence type="ECO:0008006" key="4">
    <source>
        <dbReference type="Google" id="ProtNLM"/>
    </source>
</evidence>
<protein>
    <recommendedName>
        <fullName evidence="4">Glycine-rich protein</fullName>
    </recommendedName>
</protein>
<proteinExistence type="predicted"/>
<dbReference type="Proteomes" id="UP001153712">
    <property type="component" value="Chromosome 5"/>
</dbReference>
<gene>
    <name evidence="2" type="ORF">PHYEVI_LOCUS8202</name>
</gene>
<dbReference type="OrthoDB" id="167295at2759"/>
<dbReference type="InterPro" id="IPR024491">
    <property type="entry name" value="Se_SelK/SelG"/>
</dbReference>
<sequence length="111" mass="11219">MVYVTGGQVQETPPITQRISKFFDNVVNFVMHFFITLIPIEMNSQSSSTRSSSGGNTTGRGGGGGSGGSSWGSGRPFGSGGNGGGGNGRFRTLRDINPPTVGGCPGGACGM</sequence>
<reference evidence="2" key="1">
    <citation type="submission" date="2022-01" db="EMBL/GenBank/DDBJ databases">
        <authorList>
            <person name="King R."/>
        </authorList>
    </citation>
    <scope>NUCLEOTIDE SEQUENCE</scope>
</reference>
<keyword evidence="3" id="KW-1185">Reference proteome</keyword>
<name>A0A9N9TSZ4_PHYSR</name>
<dbReference type="Pfam" id="PF10961">
    <property type="entry name" value="SelK_SelG"/>
    <property type="match status" value="1"/>
</dbReference>
<dbReference type="EMBL" id="OU900098">
    <property type="protein sequence ID" value="CAG9861876.1"/>
    <property type="molecule type" value="Genomic_DNA"/>
</dbReference>
<feature type="region of interest" description="Disordered" evidence="1">
    <location>
        <begin position="44"/>
        <end position="111"/>
    </location>
</feature>